<evidence type="ECO:0000313" key="2">
    <source>
        <dbReference type="EMBL" id="SVB05883.1"/>
    </source>
</evidence>
<dbReference type="EMBL" id="UINC01027141">
    <property type="protein sequence ID" value="SVB05883.1"/>
    <property type="molecule type" value="Genomic_DNA"/>
</dbReference>
<dbReference type="InterPro" id="IPR052514">
    <property type="entry name" value="SAM-dependent_MTase"/>
</dbReference>
<organism evidence="2">
    <name type="scientific">marine metagenome</name>
    <dbReference type="NCBI Taxonomy" id="408172"/>
    <lineage>
        <taxon>unclassified sequences</taxon>
        <taxon>metagenomes</taxon>
        <taxon>ecological metagenomes</taxon>
    </lineage>
</organism>
<dbReference type="Gene3D" id="3.40.50.150">
    <property type="entry name" value="Vaccinia Virus protein VP39"/>
    <property type="match status" value="1"/>
</dbReference>
<dbReference type="PANTHER" id="PTHR34203:SF15">
    <property type="entry name" value="SLL1173 PROTEIN"/>
    <property type="match status" value="1"/>
</dbReference>
<dbReference type="AlphaFoldDB" id="A0A382AXZ8"/>
<protein>
    <recommendedName>
        <fullName evidence="1">Methyltransferase FkbM domain-containing protein</fullName>
    </recommendedName>
</protein>
<reference evidence="2" key="1">
    <citation type="submission" date="2018-05" db="EMBL/GenBank/DDBJ databases">
        <authorList>
            <person name="Lanie J.A."/>
            <person name="Ng W.-L."/>
            <person name="Kazmierczak K.M."/>
            <person name="Andrzejewski T.M."/>
            <person name="Davidsen T.M."/>
            <person name="Wayne K.J."/>
            <person name="Tettelin H."/>
            <person name="Glass J.I."/>
            <person name="Rusch D."/>
            <person name="Podicherti R."/>
            <person name="Tsui H.-C.T."/>
            <person name="Winkler M.E."/>
        </authorList>
    </citation>
    <scope>NUCLEOTIDE SEQUENCE</scope>
</reference>
<gene>
    <name evidence="2" type="ORF">METZ01_LOCUS158737</name>
</gene>
<sequence length="244" mass="27424">MPDIDQTMTRKIIGDDDITNSNYEIHIRSAILDYIPIRNTFIDVGANVGVWSLNMHKHFDRVVAYEPSPMNIECFEANLDSLQHGANIELRTKAVGDTNTEVSFRDSGKNCGNNKIIEEETDNSYKVTQVTLDDDLNENVSLIKIDVQGYELQTIKGAIETIERNKAWVAHEVNQDVDIICLIMEKLGYEMIRVSSKRMFIWAPTTGHMAPSGNDTARVFGRSLGPGPYAEKYGLGPRLSRVKS</sequence>
<name>A0A382AXZ8_9ZZZZ</name>
<accession>A0A382AXZ8</accession>
<dbReference type="InterPro" id="IPR029063">
    <property type="entry name" value="SAM-dependent_MTases_sf"/>
</dbReference>
<evidence type="ECO:0000259" key="1">
    <source>
        <dbReference type="Pfam" id="PF05050"/>
    </source>
</evidence>
<proteinExistence type="predicted"/>
<dbReference type="PANTHER" id="PTHR34203">
    <property type="entry name" value="METHYLTRANSFERASE, FKBM FAMILY PROTEIN"/>
    <property type="match status" value="1"/>
</dbReference>
<dbReference type="NCBIfam" id="TIGR01444">
    <property type="entry name" value="fkbM_fam"/>
    <property type="match status" value="1"/>
</dbReference>
<feature type="domain" description="Methyltransferase FkbM" evidence="1">
    <location>
        <begin position="43"/>
        <end position="191"/>
    </location>
</feature>
<dbReference type="Pfam" id="PF05050">
    <property type="entry name" value="Methyltransf_21"/>
    <property type="match status" value="1"/>
</dbReference>
<dbReference type="SUPFAM" id="SSF53335">
    <property type="entry name" value="S-adenosyl-L-methionine-dependent methyltransferases"/>
    <property type="match status" value="1"/>
</dbReference>
<dbReference type="InterPro" id="IPR006342">
    <property type="entry name" value="FkbM_mtfrase"/>
</dbReference>